<gene>
    <name evidence="2" type="ORF">Sps_00926</name>
</gene>
<dbReference type="EMBL" id="CP014782">
    <property type="protein sequence ID" value="AQS36115.1"/>
    <property type="molecule type" value="Genomic_DNA"/>
</dbReference>
<name>A0A1S6HKQ4_9GAMM</name>
<proteinExistence type="predicted"/>
<dbReference type="KEGG" id="spsw:Sps_00926"/>
<protein>
    <recommendedName>
        <fullName evidence="4">Lipoprotein</fullName>
    </recommendedName>
</protein>
<feature type="chain" id="PRO_5011983622" description="Lipoprotein" evidence="1">
    <location>
        <begin position="32"/>
        <end position="158"/>
    </location>
</feature>
<dbReference type="Proteomes" id="UP000189545">
    <property type="component" value="Chromosome"/>
</dbReference>
<sequence length="158" mass="17360">MLRINLSAKLSLYKPLILAFVCSACSPQQQAETALNTQILVEDISLCNFSQASCDKQVAGIDLSLLITPFNTPSEKPLTIELVSSEAISDINMRIEGRDMFMGVIPVNLSKLNENQYNGQLIFGSCSSNYMVWRAFVTFTKNGAPHVAIFDFLADSGE</sequence>
<keyword evidence="3" id="KW-1185">Reference proteome</keyword>
<feature type="signal peptide" evidence="1">
    <location>
        <begin position="1"/>
        <end position="31"/>
    </location>
</feature>
<organism evidence="2 3">
    <name type="scientific">Shewanella psychrophila</name>
    <dbReference type="NCBI Taxonomy" id="225848"/>
    <lineage>
        <taxon>Bacteria</taxon>
        <taxon>Pseudomonadati</taxon>
        <taxon>Pseudomonadota</taxon>
        <taxon>Gammaproteobacteria</taxon>
        <taxon>Alteromonadales</taxon>
        <taxon>Shewanellaceae</taxon>
        <taxon>Shewanella</taxon>
    </lineage>
</organism>
<evidence type="ECO:0008006" key="4">
    <source>
        <dbReference type="Google" id="ProtNLM"/>
    </source>
</evidence>
<accession>A0A1S6HKQ4</accession>
<keyword evidence="1" id="KW-0732">Signal</keyword>
<evidence type="ECO:0000313" key="2">
    <source>
        <dbReference type="EMBL" id="AQS36115.1"/>
    </source>
</evidence>
<dbReference type="STRING" id="225848.Sps_00926"/>
<dbReference type="OrthoDB" id="6238758at2"/>
<dbReference type="RefSeq" id="WP_077751445.1">
    <property type="nucleotide sequence ID" value="NZ_CP014782.1"/>
</dbReference>
<dbReference type="AlphaFoldDB" id="A0A1S6HKQ4"/>
<evidence type="ECO:0000256" key="1">
    <source>
        <dbReference type="SAM" id="SignalP"/>
    </source>
</evidence>
<evidence type="ECO:0000313" key="3">
    <source>
        <dbReference type="Proteomes" id="UP000189545"/>
    </source>
</evidence>
<reference evidence="2 3" key="1">
    <citation type="submission" date="2016-03" db="EMBL/GenBank/DDBJ databases">
        <title>Complete genome sequence of Shewanella psychrophila WP2, a deep sea bacterium isolated from west Pacific sediment.</title>
        <authorList>
            <person name="Xu G."/>
            <person name="Jian H."/>
        </authorList>
    </citation>
    <scope>NUCLEOTIDE SEQUENCE [LARGE SCALE GENOMIC DNA]</scope>
    <source>
        <strain evidence="2 3">WP2</strain>
    </source>
</reference>